<dbReference type="InterPro" id="IPR019885">
    <property type="entry name" value="Tscrpt_reg_HTH_AsnC-type_CS"/>
</dbReference>
<accession>A0ABT2KWS3</accession>
<dbReference type="InterPro" id="IPR011991">
    <property type="entry name" value="ArsR-like_HTH"/>
</dbReference>
<comment type="caution">
    <text evidence="5">The sequence shown here is derived from an EMBL/GenBank/DDBJ whole genome shotgun (WGS) entry which is preliminary data.</text>
</comment>
<dbReference type="PROSITE" id="PS50956">
    <property type="entry name" value="HTH_ASNC_2"/>
    <property type="match status" value="1"/>
</dbReference>
<evidence type="ECO:0000259" key="4">
    <source>
        <dbReference type="PROSITE" id="PS50956"/>
    </source>
</evidence>
<dbReference type="RefSeq" id="WP_034817915.1">
    <property type="nucleotide sequence ID" value="NZ_JANIEK010000013.1"/>
</dbReference>
<dbReference type="InterPro" id="IPR011008">
    <property type="entry name" value="Dimeric_a/b-barrel"/>
</dbReference>
<dbReference type="PRINTS" id="PR00033">
    <property type="entry name" value="HTHASNC"/>
</dbReference>
<evidence type="ECO:0000256" key="1">
    <source>
        <dbReference type="ARBA" id="ARBA00023015"/>
    </source>
</evidence>
<dbReference type="Proteomes" id="UP001206821">
    <property type="component" value="Unassembled WGS sequence"/>
</dbReference>
<dbReference type="PROSITE" id="PS00519">
    <property type="entry name" value="HTH_ASNC_1"/>
    <property type="match status" value="1"/>
</dbReference>
<name>A0ABT2KWS3_9BACL</name>
<dbReference type="SUPFAM" id="SSF54909">
    <property type="entry name" value="Dimeric alpha+beta barrel"/>
    <property type="match status" value="1"/>
</dbReference>
<sequence>MLKIDETDRLLLDELTKDSRLSMSELGRRINLSAPSVGERVRRLESFGVIKGYTIELDHDLLGQPIHCLIEATVKNGNYEAFTRFLQAYPNIAFCYRVSGDACFLLKMRFTTFAEAEQFIDDAIPYAHTKTTFVFSEVDIKNG</sequence>
<feature type="domain" description="HTH asnC-type" evidence="4">
    <location>
        <begin position="4"/>
        <end position="65"/>
    </location>
</feature>
<dbReference type="Pfam" id="PF01037">
    <property type="entry name" value="AsnC_trans_reg"/>
    <property type="match status" value="1"/>
</dbReference>
<keyword evidence="3" id="KW-0804">Transcription</keyword>
<keyword evidence="6" id="KW-1185">Reference proteome</keyword>
<dbReference type="PANTHER" id="PTHR30154">
    <property type="entry name" value="LEUCINE-RESPONSIVE REGULATORY PROTEIN"/>
    <property type="match status" value="1"/>
</dbReference>
<dbReference type="InterPro" id="IPR019887">
    <property type="entry name" value="Tscrpt_reg_AsnC/Lrp_C"/>
</dbReference>
<dbReference type="InterPro" id="IPR036390">
    <property type="entry name" value="WH_DNA-bd_sf"/>
</dbReference>
<organism evidence="5 6">
    <name type="scientific">Exiguobacterium alkaliphilum</name>
    <dbReference type="NCBI Taxonomy" id="1428684"/>
    <lineage>
        <taxon>Bacteria</taxon>
        <taxon>Bacillati</taxon>
        <taxon>Bacillota</taxon>
        <taxon>Bacilli</taxon>
        <taxon>Bacillales</taxon>
        <taxon>Bacillales Family XII. Incertae Sedis</taxon>
        <taxon>Exiguobacterium</taxon>
    </lineage>
</organism>
<evidence type="ECO:0000256" key="3">
    <source>
        <dbReference type="ARBA" id="ARBA00023163"/>
    </source>
</evidence>
<keyword evidence="1" id="KW-0805">Transcription regulation</keyword>
<dbReference type="InterPro" id="IPR036388">
    <property type="entry name" value="WH-like_DNA-bd_sf"/>
</dbReference>
<dbReference type="CDD" id="cd00090">
    <property type="entry name" value="HTH_ARSR"/>
    <property type="match status" value="1"/>
</dbReference>
<evidence type="ECO:0000313" key="5">
    <source>
        <dbReference type="EMBL" id="MCT4794885.1"/>
    </source>
</evidence>
<dbReference type="SUPFAM" id="SSF46785">
    <property type="entry name" value="Winged helix' DNA-binding domain"/>
    <property type="match status" value="1"/>
</dbReference>
<reference evidence="5 6" key="1">
    <citation type="submission" date="2022-07" db="EMBL/GenBank/DDBJ databases">
        <title>Genomic and pangenome structural analysis of the polyextremophile Exiguobacterium.</title>
        <authorList>
            <person name="Shen L."/>
        </authorList>
    </citation>
    <scope>NUCLEOTIDE SEQUENCE [LARGE SCALE GENOMIC DNA]</scope>
    <source>
        <strain evidence="5 6">12_1</strain>
    </source>
</reference>
<keyword evidence="2" id="KW-0238">DNA-binding</keyword>
<protein>
    <submittedName>
        <fullName evidence="5">Lrp/AsnC family transcriptional regulator</fullName>
    </submittedName>
</protein>
<gene>
    <name evidence="5" type="ORF">NQG31_04970</name>
</gene>
<dbReference type="PANTHER" id="PTHR30154:SF53">
    <property type="entry name" value="HTH-TYPE TRANSCRIPTIONAL REGULATOR LRPC"/>
    <property type="match status" value="1"/>
</dbReference>
<dbReference type="EMBL" id="JANIEK010000013">
    <property type="protein sequence ID" value="MCT4794885.1"/>
    <property type="molecule type" value="Genomic_DNA"/>
</dbReference>
<dbReference type="Gene3D" id="1.10.10.10">
    <property type="entry name" value="Winged helix-like DNA-binding domain superfamily/Winged helix DNA-binding domain"/>
    <property type="match status" value="1"/>
</dbReference>
<dbReference type="InterPro" id="IPR019888">
    <property type="entry name" value="Tscrpt_reg_AsnC-like"/>
</dbReference>
<evidence type="ECO:0000256" key="2">
    <source>
        <dbReference type="ARBA" id="ARBA00023125"/>
    </source>
</evidence>
<dbReference type="InterPro" id="IPR000485">
    <property type="entry name" value="AsnC-type_HTH_dom"/>
</dbReference>
<dbReference type="Gene3D" id="3.30.70.920">
    <property type="match status" value="1"/>
</dbReference>
<evidence type="ECO:0000313" key="6">
    <source>
        <dbReference type="Proteomes" id="UP001206821"/>
    </source>
</evidence>
<proteinExistence type="predicted"/>
<dbReference type="Pfam" id="PF13404">
    <property type="entry name" value="HTH_AsnC-type"/>
    <property type="match status" value="1"/>
</dbReference>
<dbReference type="SMART" id="SM00344">
    <property type="entry name" value="HTH_ASNC"/>
    <property type="match status" value="1"/>
</dbReference>